<dbReference type="AlphaFoldDB" id="A0A1K0ISS0"/>
<sequence>MPLQSAPAVTAGLACGAVLRVPA</sequence>
<reference evidence="1" key="1">
    <citation type="submission" date="2016-09" db="EMBL/GenBank/DDBJ databases">
        <authorList>
            <person name="Capua I."/>
            <person name="De Benedictis P."/>
            <person name="Joannis T."/>
            <person name="Lombin L.H."/>
            <person name="Cattoli G."/>
        </authorList>
    </citation>
    <scope>NUCLEOTIDE SEQUENCE</scope>
    <source>
        <strain evidence="1">B9</strain>
    </source>
</reference>
<accession>A0A1K0ISS0</accession>
<organism evidence="1">
    <name type="scientific">Cupriavidus necator</name>
    <name type="common">Alcaligenes eutrophus</name>
    <name type="synonym">Ralstonia eutropha</name>
    <dbReference type="NCBI Taxonomy" id="106590"/>
    <lineage>
        <taxon>Bacteria</taxon>
        <taxon>Pseudomonadati</taxon>
        <taxon>Pseudomonadota</taxon>
        <taxon>Betaproteobacteria</taxon>
        <taxon>Burkholderiales</taxon>
        <taxon>Burkholderiaceae</taxon>
        <taxon>Cupriavidus</taxon>
    </lineage>
</organism>
<name>A0A1K0ISS0_CUPNE</name>
<evidence type="ECO:0000313" key="1">
    <source>
        <dbReference type="EMBL" id="SCV02402.1"/>
    </source>
</evidence>
<dbReference type="EMBL" id="FMSH01000549">
    <property type="protein sequence ID" value="SCV02402.1"/>
    <property type="molecule type" value="Genomic_DNA"/>
</dbReference>
<gene>
    <name evidence="1" type="ORF">CNECB9_980015</name>
</gene>
<proteinExistence type="predicted"/>
<protein>
    <submittedName>
        <fullName evidence="1">Uncharacterized protein</fullName>
    </submittedName>
</protein>